<dbReference type="AlphaFoldDB" id="A0A1A7X4L3"/>
<reference evidence="2" key="2">
    <citation type="submission" date="2016-06" db="EMBL/GenBank/DDBJ databases">
        <title>The genome of a short-lived fish provides insights into sex chromosome evolution and the genetic control of aging.</title>
        <authorList>
            <person name="Reichwald K."/>
            <person name="Felder M."/>
            <person name="Petzold A."/>
            <person name="Koch P."/>
            <person name="Groth M."/>
            <person name="Platzer M."/>
        </authorList>
    </citation>
    <scope>NUCLEOTIDE SEQUENCE</scope>
    <source>
        <tissue evidence="2">Brain</tissue>
    </source>
</reference>
<sequence>MKIKEKKDAGLDNISSRLLKSCADELCGVMEHVLNLSLKLRVVPQLWKTSFVVPVPKTLQARELNSYRPVAITSYLMKPLERLILGHLRPTVGPLMDPLQFAYRPGDGGGFLETPACRSAPVNIQGTDIERVDSYKYLGVHLNNKLDWSHNTDALYRKGQSRFYLLRRLRSFGVKGTLLKTFYDSVVAPAILY</sequence>
<evidence type="ECO:0000259" key="1">
    <source>
        <dbReference type="Pfam" id="PF09004"/>
    </source>
</evidence>
<protein>
    <recommendedName>
        <fullName evidence="1">Alkylated DNA repair protein AlkB homologue 8 N-terminal domain-containing protein</fullName>
    </recommendedName>
</protein>
<feature type="non-terminal residue" evidence="2">
    <location>
        <position position="193"/>
    </location>
</feature>
<organism evidence="2">
    <name type="scientific">Iconisemion striatum</name>
    <dbReference type="NCBI Taxonomy" id="60296"/>
    <lineage>
        <taxon>Eukaryota</taxon>
        <taxon>Metazoa</taxon>
        <taxon>Chordata</taxon>
        <taxon>Craniata</taxon>
        <taxon>Vertebrata</taxon>
        <taxon>Euteleostomi</taxon>
        <taxon>Actinopterygii</taxon>
        <taxon>Neopterygii</taxon>
        <taxon>Teleostei</taxon>
        <taxon>Neoteleostei</taxon>
        <taxon>Acanthomorphata</taxon>
        <taxon>Ovalentaria</taxon>
        <taxon>Atherinomorphae</taxon>
        <taxon>Cyprinodontiformes</taxon>
        <taxon>Nothobranchiidae</taxon>
        <taxon>Iconisemion</taxon>
    </lineage>
</organism>
<gene>
    <name evidence="2" type="primary">Nfu_g_1_024372</name>
</gene>
<dbReference type="PANTHER" id="PTHR47510">
    <property type="entry name" value="REVERSE TRANSCRIPTASE DOMAIN-CONTAINING PROTEIN"/>
    <property type="match status" value="1"/>
</dbReference>
<dbReference type="InterPro" id="IPR015095">
    <property type="entry name" value="AlkB_hom8_N"/>
</dbReference>
<accession>A0A1A7X4L3</accession>
<dbReference type="PANTHER" id="PTHR47510:SF3">
    <property type="entry name" value="ENDO_EXONUCLEASE_PHOSPHATASE DOMAIN-CONTAINING PROTEIN"/>
    <property type="match status" value="1"/>
</dbReference>
<proteinExistence type="predicted"/>
<evidence type="ECO:0000313" key="2">
    <source>
        <dbReference type="EMBL" id="SBP12754.1"/>
    </source>
</evidence>
<dbReference type="GO" id="GO:0008168">
    <property type="term" value="F:methyltransferase activity"/>
    <property type="evidence" value="ECO:0007669"/>
    <property type="project" value="InterPro"/>
</dbReference>
<feature type="domain" description="Alkylated DNA repair protein AlkB homologue 8 N-terminal" evidence="1">
    <location>
        <begin position="148"/>
        <end position="186"/>
    </location>
</feature>
<reference evidence="2" key="1">
    <citation type="submission" date="2016-05" db="EMBL/GenBank/DDBJ databases">
        <authorList>
            <person name="Lavstsen T."/>
            <person name="Jespersen J.S."/>
        </authorList>
    </citation>
    <scope>NUCLEOTIDE SEQUENCE</scope>
    <source>
        <tissue evidence="2">Brain</tissue>
    </source>
</reference>
<dbReference type="EMBL" id="HADW01011354">
    <property type="protein sequence ID" value="SBP12754.1"/>
    <property type="molecule type" value="Transcribed_RNA"/>
</dbReference>
<dbReference type="GO" id="GO:0016706">
    <property type="term" value="F:2-oxoglutarate-dependent dioxygenase activity"/>
    <property type="evidence" value="ECO:0007669"/>
    <property type="project" value="InterPro"/>
</dbReference>
<name>A0A1A7X4L3_9TELE</name>
<dbReference type="Pfam" id="PF09004">
    <property type="entry name" value="ALKBH8_N"/>
    <property type="match status" value="1"/>
</dbReference>